<evidence type="ECO:0000259" key="3">
    <source>
        <dbReference type="Pfam" id="PF26604"/>
    </source>
</evidence>
<organism evidence="4 5">
    <name type="scientific">Tropicimonas isoalkanivorans</name>
    <dbReference type="NCBI Taxonomy" id="441112"/>
    <lineage>
        <taxon>Bacteria</taxon>
        <taxon>Pseudomonadati</taxon>
        <taxon>Pseudomonadota</taxon>
        <taxon>Alphaproteobacteria</taxon>
        <taxon>Rhodobacterales</taxon>
        <taxon>Roseobacteraceae</taxon>
        <taxon>Tropicimonas</taxon>
    </lineage>
</organism>
<accession>A0A1I1MZ23</accession>
<reference evidence="4 5" key="1">
    <citation type="submission" date="2016-10" db="EMBL/GenBank/DDBJ databases">
        <authorList>
            <person name="de Groot N.N."/>
        </authorList>
    </citation>
    <scope>NUCLEOTIDE SEQUENCE [LARGE SCALE GENOMIC DNA]</scope>
    <source>
        <strain evidence="4 5">DSM 19548</strain>
    </source>
</reference>
<feature type="domain" description="CBU-0592-like" evidence="3">
    <location>
        <begin position="6"/>
        <end position="78"/>
    </location>
</feature>
<evidence type="ECO:0000313" key="5">
    <source>
        <dbReference type="Proteomes" id="UP000198728"/>
    </source>
</evidence>
<feature type="region of interest" description="Disordered" evidence="1">
    <location>
        <begin position="126"/>
        <end position="155"/>
    </location>
</feature>
<name>A0A1I1MZ23_9RHOB</name>
<keyword evidence="2" id="KW-0472">Membrane</keyword>
<keyword evidence="2" id="KW-0812">Transmembrane</keyword>
<feature type="transmembrane region" description="Helical" evidence="2">
    <location>
        <begin position="57"/>
        <end position="74"/>
    </location>
</feature>
<proteinExistence type="predicted"/>
<feature type="transmembrane region" description="Helical" evidence="2">
    <location>
        <begin position="6"/>
        <end position="23"/>
    </location>
</feature>
<evidence type="ECO:0000256" key="2">
    <source>
        <dbReference type="SAM" id="Phobius"/>
    </source>
</evidence>
<evidence type="ECO:0000256" key="1">
    <source>
        <dbReference type="SAM" id="MobiDB-lite"/>
    </source>
</evidence>
<dbReference type="NCBIfam" id="NF047864">
    <property type="entry name" value="CBU_0592_membra"/>
    <property type="match status" value="1"/>
</dbReference>
<dbReference type="EMBL" id="FOLG01000010">
    <property type="protein sequence ID" value="SFC86800.1"/>
    <property type="molecule type" value="Genomic_DNA"/>
</dbReference>
<keyword evidence="5" id="KW-1185">Reference proteome</keyword>
<dbReference type="InterPro" id="IPR058058">
    <property type="entry name" value="CBU_0592-like"/>
</dbReference>
<dbReference type="Pfam" id="PF26604">
    <property type="entry name" value="CBU_0592"/>
    <property type="match status" value="1"/>
</dbReference>
<dbReference type="AlphaFoldDB" id="A0A1I1MZ23"/>
<evidence type="ECO:0000313" key="4">
    <source>
        <dbReference type="EMBL" id="SFC86800.1"/>
    </source>
</evidence>
<protein>
    <recommendedName>
        <fullName evidence="3">CBU-0592-like domain-containing protein</fullName>
    </recommendedName>
</protein>
<sequence>MFSVWEWSGLAGAIIYAASYILTSLDRLPSQSPHFYVVKLVAAILVMISLVEQYNLATVLIQTFFIVISVFGIARHLGARQRRIAYERSLHGFGSQISSDGLQDERLICLPGDLAHQSDAPAGVPLFSRIRPHDPREGQGCRRQEADRRHRLPRG</sequence>
<keyword evidence="2" id="KW-1133">Transmembrane helix</keyword>
<feature type="transmembrane region" description="Helical" evidence="2">
    <location>
        <begin position="35"/>
        <end position="51"/>
    </location>
</feature>
<gene>
    <name evidence="4" type="ORF">SAMN04488094_110116</name>
</gene>
<dbReference type="Proteomes" id="UP000198728">
    <property type="component" value="Unassembled WGS sequence"/>
</dbReference>
<feature type="compositionally biased region" description="Basic and acidic residues" evidence="1">
    <location>
        <begin position="131"/>
        <end position="148"/>
    </location>
</feature>